<reference evidence="4 5" key="2">
    <citation type="journal article" date="2015" name="PLoS ONE">
        <title>Whole-Genome Optical Mapping and Finished Genome Sequence of Sphingobacterium deserti sp. nov., a New Species Isolated from the Western Desert of China.</title>
        <authorList>
            <person name="Teng C."/>
            <person name="Zhou Z."/>
            <person name="Molnar I."/>
            <person name="Li X."/>
            <person name="Tang R."/>
            <person name="Chen M."/>
            <person name="Wang L."/>
            <person name="Su S."/>
            <person name="Zhang W."/>
            <person name="Lin M."/>
        </authorList>
    </citation>
    <scope>NUCLEOTIDE SEQUENCE [LARGE SCALE GENOMIC DNA]</scope>
    <source>
        <strain evidence="5">ACCC05744</strain>
    </source>
</reference>
<dbReference type="EMBL" id="JJMU01000004">
    <property type="protein sequence ID" value="KGE15863.1"/>
    <property type="molecule type" value="Genomic_DNA"/>
</dbReference>
<dbReference type="Gene3D" id="2.60.40.1120">
    <property type="entry name" value="Carboxypeptidase-like, regulatory domain"/>
    <property type="match status" value="1"/>
</dbReference>
<accession>A0A0B8T5J2</accession>
<comment type="similarity">
    <text evidence="1">Belongs to the TonB-dependent receptor family.</text>
</comment>
<dbReference type="InterPro" id="IPR012910">
    <property type="entry name" value="Plug_dom"/>
</dbReference>
<evidence type="ECO:0000256" key="1">
    <source>
        <dbReference type="PROSITE-ProRule" id="PRU01360"/>
    </source>
</evidence>
<keyword evidence="1" id="KW-1134">Transmembrane beta strand</keyword>
<dbReference type="GO" id="GO:0009279">
    <property type="term" value="C:cell outer membrane"/>
    <property type="evidence" value="ECO:0007669"/>
    <property type="project" value="UniProtKB-SubCell"/>
</dbReference>
<feature type="domain" description="TonB-dependent receptor plug" evidence="3">
    <location>
        <begin position="219"/>
        <end position="323"/>
    </location>
</feature>
<dbReference type="InterPro" id="IPR023997">
    <property type="entry name" value="TonB-dep_OMP_SusC/RagA_CS"/>
</dbReference>
<comment type="subcellular location">
    <subcellularLocation>
        <location evidence="1">Cell outer membrane</location>
        <topology evidence="1">Multi-pass membrane protein</topology>
    </subcellularLocation>
</comment>
<keyword evidence="1" id="KW-0813">Transport</keyword>
<dbReference type="SUPFAM" id="SSF56935">
    <property type="entry name" value="Porins"/>
    <property type="match status" value="1"/>
</dbReference>
<keyword evidence="2" id="KW-0732">Signal</keyword>
<organism evidence="4 5">
    <name type="scientific">Sphingobacterium deserti</name>
    <dbReference type="NCBI Taxonomy" id="1229276"/>
    <lineage>
        <taxon>Bacteria</taxon>
        <taxon>Pseudomonadati</taxon>
        <taxon>Bacteroidota</taxon>
        <taxon>Sphingobacteriia</taxon>
        <taxon>Sphingobacteriales</taxon>
        <taxon>Sphingobacteriaceae</taxon>
        <taxon>Sphingobacterium</taxon>
    </lineage>
</organism>
<comment type="caution">
    <text evidence="4">The sequence shown here is derived from an EMBL/GenBank/DDBJ whole genome shotgun (WGS) entry which is preliminary data.</text>
</comment>
<dbReference type="Pfam" id="PF07715">
    <property type="entry name" value="Plug"/>
    <property type="match status" value="1"/>
</dbReference>
<dbReference type="AlphaFoldDB" id="A0A0B8T5J2"/>
<dbReference type="NCBIfam" id="TIGR04057">
    <property type="entry name" value="SusC_RagA_signa"/>
    <property type="match status" value="1"/>
</dbReference>
<dbReference type="InterPro" id="IPR039426">
    <property type="entry name" value="TonB-dep_rcpt-like"/>
</dbReference>
<evidence type="ECO:0000256" key="2">
    <source>
        <dbReference type="SAM" id="SignalP"/>
    </source>
</evidence>
<evidence type="ECO:0000313" key="4">
    <source>
        <dbReference type="EMBL" id="KGE15863.1"/>
    </source>
</evidence>
<feature type="signal peptide" evidence="2">
    <location>
        <begin position="1"/>
        <end position="34"/>
    </location>
</feature>
<dbReference type="Gene3D" id="3.55.50.30">
    <property type="match status" value="1"/>
</dbReference>
<dbReference type="Gene3D" id="2.170.130.10">
    <property type="entry name" value="TonB-dependent receptor, plug domain"/>
    <property type="match status" value="1"/>
</dbReference>
<dbReference type="SUPFAM" id="SSF49464">
    <property type="entry name" value="Carboxypeptidase regulatory domain-like"/>
    <property type="match status" value="1"/>
</dbReference>
<reference evidence="5" key="1">
    <citation type="submission" date="2014-04" db="EMBL/GenBank/DDBJ databases">
        <title>Whole-Genome optical mapping and complete genome sequence of Sphingobacterium deserti sp. nov., a new spaces isolated from desert in the west of China.</title>
        <authorList>
            <person name="Teng C."/>
            <person name="Zhou Z."/>
            <person name="Li X."/>
            <person name="Chen M."/>
            <person name="Lin M."/>
            <person name="Wang L."/>
            <person name="Su S."/>
            <person name="Zhang C."/>
            <person name="Zhang W."/>
        </authorList>
    </citation>
    <scope>NUCLEOTIDE SEQUENCE [LARGE SCALE GENOMIC DNA]</scope>
    <source>
        <strain evidence="5">ACCC05744</strain>
    </source>
</reference>
<keyword evidence="5" id="KW-1185">Reference proteome</keyword>
<dbReference type="InterPro" id="IPR037066">
    <property type="entry name" value="Plug_dom_sf"/>
</dbReference>
<dbReference type="PROSITE" id="PS00018">
    <property type="entry name" value="EF_HAND_1"/>
    <property type="match status" value="1"/>
</dbReference>
<gene>
    <name evidence="4" type="ORF">DI53_0297</name>
</gene>
<keyword evidence="4" id="KW-0675">Receptor</keyword>
<dbReference type="eggNOG" id="COG1629">
    <property type="taxonomic scope" value="Bacteria"/>
</dbReference>
<evidence type="ECO:0000313" key="5">
    <source>
        <dbReference type="Proteomes" id="UP000031802"/>
    </source>
</evidence>
<dbReference type="PROSITE" id="PS52016">
    <property type="entry name" value="TONB_DEPENDENT_REC_3"/>
    <property type="match status" value="1"/>
</dbReference>
<feature type="chain" id="PRO_5002124485" evidence="2">
    <location>
        <begin position="35"/>
        <end position="1116"/>
    </location>
</feature>
<dbReference type="FunFam" id="2.170.130.10:FF:000003">
    <property type="entry name" value="SusC/RagA family TonB-linked outer membrane protein"/>
    <property type="match status" value="1"/>
</dbReference>
<dbReference type="NCBIfam" id="TIGR04056">
    <property type="entry name" value="OMP_RagA_SusC"/>
    <property type="match status" value="1"/>
</dbReference>
<dbReference type="PATRIC" id="fig|1229276.3.peg.306"/>
<dbReference type="InterPro" id="IPR023996">
    <property type="entry name" value="TonB-dep_OMP_SusC/RagA"/>
</dbReference>
<evidence type="ECO:0000259" key="3">
    <source>
        <dbReference type="Pfam" id="PF07715"/>
    </source>
</evidence>
<dbReference type="RefSeq" id="WP_081939363.1">
    <property type="nucleotide sequence ID" value="NZ_JJMU01000004.1"/>
</dbReference>
<dbReference type="Proteomes" id="UP000031802">
    <property type="component" value="Unassembled WGS sequence"/>
</dbReference>
<keyword evidence="1" id="KW-0472">Membrane</keyword>
<name>A0A0B8T5J2_9SPHI</name>
<dbReference type="Pfam" id="PF13715">
    <property type="entry name" value="CarbopepD_reg_2"/>
    <property type="match status" value="1"/>
</dbReference>
<dbReference type="InterPro" id="IPR008969">
    <property type="entry name" value="CarboxyPept-like_regulatory"/>
</dbReference>
<keyword evidence="1" id="KW-0998">Cell outer membrane</keyword>
<dbReference type="STRING" id="1229276.DI53_0297"/>
<protein>
    <submittedName>
        <fullName evidence="4">TonB-dependent receptor Plug domain protein</fullName>
    </submittedName>
</protein>
<dbReference type="InterPro" id="IPR018247">
    <property type="entry name" value="EF_Hand_1_Ca_BS"/>
</dbReference>
<sequence>MYKLIIEKCKPLLLARGVLLLQFLLSLTIAEASAAPAYRLQQQVTISFSDVSLKQAFKDLNAKTGLKFMYSPEDLDDNKKVSGNFTNTSLAQVLKSILPPDVTYSIKDNTLVLRRAAASVASQQERVVNGEVMDEQGKHLTNATIVSGASNKQVSSDNEGRFSISVTPQDIDLHVSLLGYVPQRLVLTDRANYRVVLKDSTNALDEVVVVGFGTQRSASVVGAITTIAPQQLKLGTSRSLSNNLAGQLAGVIAVQRTGEPGFDNSTFWIRGLSTFGQNRQPLILVDGVERSLNNMDPEEIESFSILKDAAASAVYGVRGANGVILINTKRGKVGKPTVTTRFEQGITSPVQLPKFIGAADYLEVLNSIQRENGRSPAYSQERIDNTRNGVDPDLYPDVNWLDAILRDQASNSRANVSVNGGSDVLRYSLVTALYRETGLIERDNAQAWDSSSKLSRYNVRSNVDVNVSPTTLLRLNIGGYLQNRISAPQRVDHLFQEAFTIPPFVHPTIYSSGEIPRTPQRVNPWALATQRGYNRFSDSQIESQFAVEQDLAFFLKGLKARGLFSFDRFSSNSVVRSKDPDYYNPATGRLEDGRLNLVIDTYGQEFLGYNRGSEWGSNSVYLEGAINYARIFGKHNVEGMILYNQRNLDTGDLLPFRNQGIASRFSYNYDNRYIAEFNFGYNGSENFARGRRFGFFPSFALGWYVSEEPFMADMRDLFSKIKLRGSYGLVGNDRLDGRRFAYITTINDGLGYTWGLDNDFARSGRWEGDQGNPNLTWETVAKTNLGLELGLWNAVDLQLDLFSEKRTDIFMQRLSIPGSSGFTAMPWANFGQVNNRGVDISLDARKTFSDHFFMSVRGTFTYAANKIIEQDEPSAVIGTSRSSTGKPIGQLFGYIAEGLFTEGDFDDVANGILREGIPRHTLGVVRPGDIRYRDLNNDGAIDALDLTAIGGTVDPQIVYGFGANARYKSVDFGFFFQGLAKTSRIIGGNNFIPGSTRGAMGNIFDNVDDRWTVDNPRQDVFYPRLSDYLSTNNNAPSTWWLRDMSFLRLRNVELGYNFPSRWLDKVQVASLRIFARGNNLLTLSDFKLWDPELSVTNGMLYPVMKSVSLGLELNFK</sequence>
<proteinExistence type="inferred from homology"/>
<keyword evidence="1" id="KW-0812">Transmembrane</keyword>